<reference evidence="2 3" key="1">
    <citation type="journal article" date="2019" name="Nat. Med.">
        <title>A library of human gut bacterial isolates paired with longitudinal multiomics data enables mechanistic microbiome research.</title>
        <authorList>
            <person name="Poyet M."/>
            <person name="Groussin M."/>
            <person name="Gibbons S.M."/>
            <person name="Avila-Pacheco J."/>
            <person name="Jiang X."/>
            <person name="Kearney S.M."/>
            <person name="Perrotta A.R."/>
            <person name="Berdy B."/>
            <person name="Zhao S."/>
            <person name="Lieberman T.D."/>
            <person name="Swanson P.K."/>
            <person name="Smith M."/>
            <person name="Roesemann S."/>
            <person name="Alexander J.E."/>
            <person name="Rich S.A."/>
            <person name="Livny J."/>
            <person name="Vlamakis H."/>
            <person name="Clish C."/>
            <person name="Bullock K."/>
            <person name="Deik A."/>
            <person name="Scott J."/>
            <person name="Pierce K.A."/>
            <person name="Xavier R.J."/>
            <person name="Alm E.J."/>
        </authorList>
    </citation>
    <scope>NUCLEOTIDE SEQUENCE [LARGE SCALE GENOMIC DNA]</scope>
    <source>
        <strain evidence="2 3">BIOML-A4</strain>
    </source>
</reference>
<dbReference type="RefSeq" id="WP_021651158.1">
    <property type="nucleotide sequence ID" value="NZ_CP085976.1"/>
</dbReference>
<dbReference type="InterPro" id="IPR001387">
    <property type="entry name" value="Cro/C1-type_HTH"/>
</dbReference>
<sequence length="75" mass="8648">MGVSYSRLWKMLIDKNMKRVEIQYLAGISGNILARMGKNKYVSMETVEKICKKMDCTIDEMMEFTDDENSTPDTA</sequence>
<feature type="domain" description="HTH cro/C1-type" evidence="1">
    <location>
        <begin position="7"/>
        <end position="67"/>
    </location>
</feature>
<dbReference type="SUPFAM" id="SSF47413">
    <property type="entry name" value="lambda repressor-like DNA-binding domains"/>
    <property type="match status" value="1"/>
</dbReference>
<protein>
    <submittedName>
        <fullName evidence="2">Helix-turn-helix domain-containing protein</fullName>
    </submittedName>
</protein>
<dbReference type="Proteomes" id="UP000473323">
    <property type="component" value="Unassembled WGS sequence"/>
</dbReference>
<name>A0A6L8THJ0_9FIRM</name>
<dbReference type="AlphaFoldDB" id="A0A6L8THJ0"/>
<evidence type="ECO:0000313" key="3">
    <source>
        <dbReference type="Proteomes" id="UP000473323"/>
    </source>
</evidence>
<comment type="caution">
    <text evidence="2">The sequence shown here is derived from an EMBL/GenBank/DDBJ whole genome shotgun (WGS) entry which is preliminary data.</text>
</comment>
<dbReference type="Gene3D" id="1.10.260.40">
    <property type="entry name" value="lambda repressor-like DNA-binding domains"/>
    <property type="match status" value="1"/>
</dbReference>
<dbReference type="EMBL" id="WWVT01000040">
    <property type="protein sequence ID" value="MZL63524.1"/>
    <property type="molecule type" value="Genomic_DNA"/>
</dbReference>
<dbReference type="InterPro" id="IPR010982">
    <property type="entry name" value="Lambda_DNA-bd_dom_sf"/>
</dbReference>
<evidence type="ECO:0000313" key="2">
    <source>
        <dbReference type="EMBL" id="MZL63524.1"/>
    </source>
</evidence>
<dbReference type="GO" id="GO:0003677">
    <property type="term" value="F:DNA binding"/>
    <property type="evidence" value="ECO:0007669"/>
    <property type="project" value="InterPro"/>
</dbReference>
<organism evidence="2 3">
    <name type="scientific">Blautia massiliensis</name>
    <name type="common">ex Durand et al. 2017</name>
    <dbReference type="NCBI Taxonomy" id="1737424"/>
    <lineage>
        <taxon>Bacteria</taxon>
        <taxon>Bacillati</taxon>
        <taxon>Bacillota</taxon>
        <taxon>Clostridia</taxon>
        <taxon>Lachnospirales</taxon>
        <taxon>Lachnospiraceae</taxon>
        <taxon>Blautia</taxon>
    </lineage>
</organism>
<accession>A0A6L8THJ0</accession>
<gene>
    <name evidence="2" type="ORF">GT694_16040</name>
</gene>
<dbReference type="Pfam" id="PF13443">
    <property type="entry name" value="HTH_26"/>
    <property type="match status" value="1"/>
</dbReference>
<proteinExistence type="predicted"/>
<evidence type="ECO:0000259" key="1">
    <source>
        <dbReference type="Pfam" id="PF13443"/>
    </source>
</evidence>